<dbReference type="Pfam" id="PF00858">
    <property type="entry name" value="ASC"/>
    <property type="match status" value="2"/>
</dbReference>
<evidence type="ECO:0000313" key="13">
    <source>
        <dbReference type="EMBL" id="CAC5411478.1"/>
    </source>
</evidence>
<evidence type="ECO:0000256" key="11">
    <source>
        <dbReference type="RuleBase" id="RU000679"/>
    </source>
</evidence>
<reference evidence="13 14" key="1">
    <citation type="submission" date="2020-06" db="EMBL/GenBank/DDBJ databases">
        <authorList>
            <person name="Li R."/>
            <person name="Bekaert M."/>
        </authorList>
    </citation>
    <scope>NUCLEOTIDE SEQUENCE [LARGE SCALE GENOMIC DNA]</scope>
    <source>
        <strain evidence="14">wild</strain>
    </source>
</reference>
<keyword evidence="2 11" id="KW-0813">Transport</keyword>
<dbReference type="InterPro" id="IPR001873">
    <property type="entry name" value="ENaC"/>
</dbReference>
<evidence type="ECO:0000256" key="6">
    <source>
        <dbReference type="ARBA" id="ARBA00023053"/>
    </source>
</evidence>
<keyword evidence="3 11" id="KW-0894">Sodium channel</keyword>
<evidence type="ECO:0000256" key="2">
    <source>
        <dbReference type="ARBA" id="ARBA00022448"/>
    </source>
</evidence>
<evidence type="ECO:0000256" key="5">
    <source>
        <dbReference type="ARBA" id="ARBA00022989"/>
    </source>
</evidence>
<organism evidence="13 14">
    <name type="scientific">Mytilus coruscus</name>
    <name type="common">Sea mussel</name>
    <dbReference type="NCBI Taxonomy" id="42192"/>
    <lineage>
        <taxon>Eukaryota</taxon>
        <taxon>Metazoa</taxon>
        <taxon>Spiralia</taxon>
        <taxon>Lophotrochozoa</taxon>
        <taxon>Mollusca</taxon>
        <taxon>Bivalvia</taxon>
        <taxon>Autobranchia</taxon>
        <taxon>Pteriomorphia</taxon>
        <taxon>Mytilida</taxon>
        <taxon>Mytiloidea</taxon>
        <taxon>Mytilidae</taxon>
        <taxon>Mytilinae</taxon>
        <taxon>Mytilus</taxon>
    </lineage>
</organism>
<proteinExistence type="inferred from homology"/>
<comment type="similarity">
    <text evidence="11">Belongs to the amiloride-sensitive sodium channel (TC 1.A.6) family.</text>
</comment>
<protein>
    <recommendedName>
        <fullName evidence="15">SCNN1B</fullName>
    </recommendedName>
</protein>
<name>A0A6J8DS89_MYTCO</name>
<keyword evidence="5 12" id="KW-1133">Transmembrane helix</keyword>
<sequence>MVPIRIKDTLRNFAGNTTLHGINRVSSSKHVIGKVLWTCIVLTCVALCFRQIYTLGVQYGSYSKVEENAHFKEIEMNEDYLEKLFANYLYSVHHKIITEINKQFEDSAASYGKRKKRDVRGTTAVSQARPNVTIQRTYYTSDEGFYKCTAGNNYNIAESPRIYLKIIVMDLDVDPILSASEEFRLSMSVLGKYGHFEQITEKAMKYLTADFSDFVIHCNYEGRPCNESVFVPFFDKYYGLCYRFPPEPIITKRAGPLFALQLLINVNQSDYVPYIASEAGIRLSIHEHGSQPYLENNGISVATGFRTDVSLVKFESFLSNIGGSLGLWIGMSAISIGELLELCLFLLRSMARHKKVIENQTNVNLNETVETTSISNEKNK</sequence>
<dbReference type="PANTHER" id="PTHR11690:SF248">
    <property type="entry name" value="PICKPOCKET 17, ISOFORM A"/>
    <property type="match status" value="1"/>
</dbReference>
<dbReference type="Gene3D" id="2.60.470.10">
    <property type="entry name" value="Acid-sensing ion channels like domains"/>
    <property type="match status" value="1"/>
</dbReference>
<dbReference type="OrthoDB" id="6110812at2759"/>
<dbReference type="PANTHER" id="PTHR11690">
    <property type="entry name" value="AMILORIDE-SENSITIVE SODIUM CHANNEL-RELATED"/>
    <property type="match status" value="1"/>
</dbReference>
<evidence type="ECO:0000256" key="8">
    <source>
        <dbReference type="ARBA" id="ARBA00023136"/>
    </source>
</evidence>
<feature type="transmembrane region" description="Helical" evidence="12">
    <location>
        <begin position="325"/>
        <end position="347"/>
    </location>
</feature>
<accession>A0A6J8DS89</accession>
<dbReference type="GO" id="GO:0005886">
    <property type="term" value="C:plasma membrane"/>
    <property type="evidence" value="ECO:0007669"/>
    <property type="project" value="TreeGrafter"/>
</dbReference>
<gene>
    <name evidence="13" type="ORF">MCOR_44565</name>
</gene>
<keyword evidence="8 12" id="KW-0472">Membrane</keyword>
<keyword evidence="9 11" id="KW-0739">Sodium transport</keyword>
<evidence type="ECO:0000256" key="4">
    <source>
        <dbReference type="ARBA" id="ARBA00022692"/>
    </source>
</evidence>
<dbReference type="EMBL" id="CACVKT020007864">
    <property type="protein sequence ID" value="CAC5411478.1"/>
    <property type="molecule type" value="Genomic_DNA"/>
</dbReference>
<keyword evidence="6" id="KW-0915">Sodium</keyword>
<comment type="subcellular location">
    <subcellularLocation>
        <location evidence="1">Membrane</location>
        <topology evidence="1">Multi-pass membrane protein</topology>
    </subcellularLocation>
</comment>
<evidence type="ECO:0000256" key="1">
    <source>
        <dbReference type="ARBA" id="ARBA00004141"/>
    </source>
</evidence>
<keyword evidence="14" id="KW-1185">Reference proteome</keyword>
<dbReference type="PRINTS" id="PR01078">
    <property type="entry name" value="AMINACHANNEL"/>
</dbReference>
<keyword evidence="7 11" id="KW-0406">Ion transport</keyword>
<evidence type="ECO:0008006" key="15">
    <source>
        <dbReference type="Google" id="ProtNLM"/>
    </source>
</evidence>
<keyword evidence="4 11" id="KW-0812">Transmembrane</keyword>
<keyword evidence="10 11" id="KW-0407">Ion channel</keyword>
<evidence type="ECO:0000313" key="14">
    <source>
        <dbReference type="Proteomes" id="UP000507470"/>
    </source>
</evidence>
<evidence type="ECO:0000256" key="12">
    <source>
        <dbReference type="SAM" id="Phobius"/>
    </source>
</evidence>
<evidence type="ECO:0000256" key="3">
    <source>
        <dbReference type="ARBA" id="ARBA00022461"/>
    </source>
</evidence>
<dbReference type="Proteomes" id="UP000507470">
    <property type="component" value="Unassembled WGS sequence"/>
</dbReference>
<dbReference type="GO" id="GO:0015280">
    <property type="term" value="F:ligand-gated sodium channel activity"/>
    <property type="evidence" value="ECO:0007669"/>
    <property type="project" value="TreeGrafter"/>
</dbReference>
<dbReference type="AlphaFoldDB" id="A0A6J8DS89"/>
<evidence type="ECO:0000256" key="7">
    <source>
        <dbReference type="ARBA" id="ARBA00023065"/>
    </source>
</evidence>
<evidence type="ECO:0000256" key="9">
    <source>
        <dbReference type="ARBA" id="ARBA00023201"/>
    </source>
</evidence>
<evidence type="ECO:0000256" key="10">
    <source>
        <dbReference type="ARBA" id="ARBA00023303"/>
    </source>
</evidence>